<keyword evidence="1" id="KW-0472">Membrane</keyword>
<dbReference type="Proteomes" id="UP000234275">
    <property type="component" value="Unassembled WGS sequence"/>
</dbReference>
<sequence>MRAQESCGSQTDKWSTTARNQIVSGCWLTVFGICVDVFMRLWREEANNGQRKWMAALSGDKELKTRAVEGVQPRGPDHSSKLWHVIAEMDLGDGEGKHDTGRVKIILILRTAGMSPSN</sequence>
<dbReference type="EMBL" id="MSFO01000002">
    <property type="protein sequence ID" value="PLB52846.1"/>
    <property type="molecule type" value="Genomic_DNA"/>
</dbReference>
<accession>A0A2I2GIY9</accession>
<organism evidence="2 3">
    <name type="scientific">Aspergillus steynii IBT 23096</name>
    <dbReference type="NCBI Taxonomy" id="1392250"/>
    <lineage>
        <taxon>Eukaryota</taxon>
        <taxon>Fungi</taxon>
        <taxon>Dikarya</taxon>
        <taxon>Ascomycota</taxon>
        <taxon>Pezizomycotina</taxon>
        <taxon>Eurotiomycetes</taxon>
        <taxon>Eurotiomycetidae</taxon>
        <taxon>Eurotiales</taxon>
        <taxon>Aspergillaceae</taxon>
        <taxon>Aspergillus</taxon>
        <taxon>Aspergillus subgen. Circumdati</taxon>
    </lineage>
</organism>
<keyword evidence="1" id="KW-1133">Transmembrane helix</keyword>
<proteinExistence type="predicted"/>
<dbReference type="RefSeq" id="XP_024708148.1">
    <property type="nucleotide sequence ID" value="XM_024848743.1"/>
</dbReference>
<dbReference type="AlphaFoldDB" id="A0A2I2GIY9"/>
<comment type="caution">
    <text evidence="2">The sequence shown here is derived from an EMBL/GenBank/DDBJ whole genome shotgun (WGS) entry which is preliminary data.</text>
</comment>
<evidence type="ECO:0000313" key="3">
    <source>
        <dbReference type="Proteomes" id="UP000234275"/>
    </source>
</evidence>
<dbReference type="GeneID" id="36556442"/>
<name>A0A2I2GIY9_9EURO</name>
<feature type="transmembrane region" description="Helical" evidence="1">
    <location>
        <begin position="22"/>
        <end position="42"/>
    </location>
</feature>
<evidence type="ECO:0000256" key="1">
    <source>
        <dbReference type="SAM" id="Phobius"/>
    </source>
</evidence>
<reference evidence="2 3" key="1">
    <citation type="submission" date="2016-12" db="EMBL/GenBank/DDBJ databases">
        <title>The genomes of Aspergillus section Nigri reveals drivers in fungal speciation.</title>
        <authorList>
            <consortium name="DOE Joint Genome Institute"/>
            <person name="Vesth T.C."/>
            <person name="Nybo J."/>
            <person name="Theobald S."/>
            <person name="Brandl J."/>
            <person name="Frisvad J.C."/>
            <person name="Nielsen K.F."/>
            <person name="Lyhne E.K."/>
            <person name="Kogle M.E."/>
            <person name="Kuo A."/>
            <person name="Riley R."/>
            <person name="Clum A."/>
            <person name="Nolan M."/>
            <person name="Lipzen A."/>
            <person name="Salamov A."/>
            <person name="Henrissat B."/>
            <person name="Wiebenga A."/>
            <person name="De Vries R.P."/>
            <person name="Grigoriev I.V."/>
            <person name="Mortensen U.H."/>
            <person name="Andersen M.R."/>
            <person name="Baker S.E."/>
        </authorList>
    </citation>
    <scope>NUCLEOTIDE SEQUENCE [LARGE SCALE GENOMIC DNA]</scope>
    <source>
        <strain evidence="2 3">IBT 23096</strain>
    </source>
</reference>
<protein>
    <submittedName>
        <fullName evidence="2">Uncharacterized protein</fullName>
    </submittedName>
</protein>
<dbReference type="VEuPathDB" id="FungiDB:P170DRAFT_434570"/>
<evidence type="ECO:0000313" key="2">
    <source>
        <dbReference type="EMBL" id="PLB52846.1"/>
    </source>
</evidence>
<keyword evidence="3" id="KW-1185">Reference proteome</keyword>
<keyword evidence="1" id="KW-0812">Transmembrane</keyword>
<gene>
    <name evidence="2" type="ORF">P170DRAFT_434570</name>
</gene>